<dbReference type="Proteomes" id="UP000246991">
    <property type="component" value="Unassembled WGS sequence"/>
</dbReference>
<evidence type="ECO:0000313" key="4">
    <source>
        <dbReference type="Proteomes" id="UP000246991"/>
    </source>
</evidence>
<proteinExistence type="predicted"/>
<dbReference type="GO" id="GO:0043291">
    <property type="term" value="C:RAVE complex"/>
    <property type="evidence" value="ECO:0007669"/>
    <property type="project" value="TreeGrafter"/>
</dbReference>
<dbReference type="SMART" id="SM00320">
    <property type="entry name" value="WD40"/>
    <property type="match status" value="5"/>
</dbReference>
<dbReference type="InterPro" id="IPR001680">
    <property type="entry name" value="WD40_rpt"/>
</dbReference>
<dbReference type="EMBL" id="PYWC01000059">
    <property type="protein sequence ID" value="PWW74584.1"/>
    <property type="molecule type" value="Genomic_DNA"/>
</dbReference>
<dbReference type="InterPro" id="IPR022033">
    <property type="entry name" value="Rav1p_C"/>
</dbReference>
<dbReference type="PROSITE" id="PS50082">
    <property type="entry name" value="WD_REPEATS_2"/>
    <property type="match status" value="1"/>
</dbReference>
<dbReference type="Gene3D" id="2.130.10.10">
    <property type="entry name" value="YVTN repeat-like/Quinoprotein amine dehydrogenase"/>
    <property type="match status" value="2"/>
</dbReference>
<evidence type="ECO:0000259" key="2">
    <source>
        <dbReference type="Pfam" id="PF12234"/>
    </source>
</evidence>
<gene>
    <name evidence="3" type="ORF">C7212DRAFT_298586</name>
</gene>
<dbReference type="Pfam" id="PF12234">
    <property type="entry name" value="Rav1p_C"/>
    <property type="match status" value="1"/>
</dbReference>
<keyword evidence="1" id="KW-0853">WD repeat</keyword>
<evidence type="ECO:0000256" key="1">
    <source>
        <dbReference type="PROSITE-ProRule" id="PRU00221"/>
    </source>
</evidence>
<name>A0A317SJK1_9PEZI</name>
<dbReference type="InterPro" id="IPR015943">
    <property type="entry name" value="WD40/YVTN_repeat-like_dom_sf"/>
</dbReference>
<dbReference type="GO" id="GO:0007035">
    <property type="term" value="P:vacuolar acidification"/>
    <property type="evidence" value="ECO:0007669"/>
    <property type="project" value="TreeGrafter"/>
</dbReference>
<sequence length="1317" mass="148204">MALHSVLLPGKPQSSLQALSTVEWGRKRIIAYVSGCALVLLGNVDRLIQTIYHDVEVFGVAVDEISGKIATVAKGRVFVYAPTGGEEQFLKWALQSRIEIGGNTRPSTVSWGGGEELLVGNTSLTLWSTQRTPPKKIWEKPLANPVHIGEFSYDASLIASVGESDRLVKIWRRLSIGTEAAQFDFSYLPHPRAVTGVHWRRPFSREQSVDNVLYTIAADEVLRVWAPVYPHDLHLLQLWAVIDLRESIPDSLDYGKTMARSSNNRYVMFMDGCVFTHAVESAVCSVNEGERGQEVFQRLVEVAKRSPEICVVFDGRGRMSAWGLENVGCRTRRTTNVFSIMHAENSGMEFVAKGEQEVFVQFHSFSGGAGLTVLAHVFDGRVFWYEARLDQFLDPSPRSRRASLLGVLAGHSEPIETLVRTADGKSMLSSTHENELMVWSQSKGDNIALSKQSSISPTNRVRRAVILDNGNYVMTLHDDHVVLWDSTQSVAKELERLDFKVAGKMLCLLLLPEAQDGLKQYHVVALSSEMKGIAWGITLPQKPSELTDGINDTRPTVHEFATFALDMKEDLLMILPVDPVGWNATISGTLDTFSREVVVTVGKSGLLESWTAKVSPDESGLRWLATSTVDTCIESPSLAKGNSIRKIALVNSRRSELTIWDSRAAQLEYQQHFESQDVIQDLDWTSTPDSQSILAVGFPHRVLLMCQLRYDYLSAGPAWASFRQINIRDITPHPIGDSLWLSNGSLVIGAGNQLFVYSRKVEELDDLSKKLQLSSLKARLDDIFEIVSHLNGPVPVYHPQFLQQCILAGKSGLVEEILVRLHKELKNFHEEIPLDNFLEIPIDTFLAREEDLSTAKRTSKLAGGFFGSYQEDEELLYFDETLAKSLCSLLTRIPIPHLMGTEQINLAGIVECVAQVKEHRRSIDENGARYLLSFRQHGLRREPADMSYREVVWAFHSASQEILIDLVNNNAKGKMMWPQARESGIFMWLRDPEAIHKQFEIIARNHYTSTFEKNPIDCSLHYLSLKKKNVLMGLWRMASWNREQASTQRFLANNFSDPRWKTAAMKNAYALMGKHRFEYAAAFFLLADSLKDAVNVCFDRMNDMQLAIAVARVYEGDNGPILRTLLEDRILPLAVEKGNRWLATWAFWMLRRKDMAVRCLLSPLRSLTTQGTDSPSTPTRIEGRLFLADDPALVILYRQIREKTLQTLRGVEKISPEAEFQFILHTARLYDRMGCDLLALDLVRNWEFLRTSKDVHKPLIQFGPRHHFRRRSSITVVDEPPPAASIKLGVTGLGGGAGGMVKPPVAVFEEPSMDWAF</sequence>
<comment type="caution">
    <text evidence="3">The sequence shown here is derived from an EMBL/GenBank/DDBJ whole genome shotgun (WGS) entry which is preliminary data.</text>
</comment>
<feature type="domain" description="RAVE complex protein Rav1 C-terminal" evidence="2">
    <location>
        <begin position="605"/>
        <end position="1242"/>
    </location>
</feature>
<protein>
    <recommendedName>
        <fullName evidence="2">RAVE complex protein Rav1 C-terminal domain-containing protein</fullName>
    </recommendedName>
</protein>
<dbReference type="STRING" id="42249.A0A317SJK1"/>
<dbReference type="InterPro" id="IPR052208">
    <property type="entry name" value="DmX-like/RAVE_component"/>
</dbReference>
<dbReference type="InterPro" id="IPR036322">
    <property type="entry name" value="WD40_repeat_dom_sf"/>
</dbReference>
<dbReference type="PANTHER" id="PTHR13950:SF9">
    <property type="entry name" value="RABCONNECTIN-3A"/>
    <property type="match status" value="1"/>
</dbReference>
<reference evidence="3 4" key="1">
    <citation type="submission" date="2018-03" db="EMBL/GenBank/DDBJ databases">
        <title>Genomes of Pezizomycetes fungi and the evolution of truffles.</title>
        <authorList>
            <person name="Murat C."/>
            <person name="Payen T."/>
            <person name="Noel B."/>
            <person name="Kuo A."/>
            <person name="Martin F.M."/>
        </authorList>
    </citation>
    <scope>NUCLEOTIDE SEQUENCE [LARGE SCALE GENOMIC DNA]</scope>
    <source>
        <strain evidence="3">091103-1</strain>
    </source>
</reference>
<accession>A0A317SJK1</accession>
<dbReference type="SUPFAM" id="SSF50978">
    <property type="entry name" value="WD40 repeat-like"/>
    <property type="match status" value="2"/>
</dbReference>
<dbReference type="OrthoDB" id="342131at2759"/>
<keyword evidence="4" id="KW-1185">Reference proteome</keyword>
<dbReference type="PANTHER" id="PTHR13950">
    <property type="entry name" value="RABCONNECTIN-RELATED"/>
    <property type="match status" value="1"/>
</dbReference>
<feature type="repeat" description="WD" evidence="1">
    <location>
        <begin position="408"/>
        <end position="449"/>
    </location>
</feature>
<evidence type="ECO:0000313" key="3">
    <source>
        <dbReference type="EMBL" id="PWW74584.1"/>
    </source>
</evidence>
<organism evidence="3 4">
    <name type="scientific">Tuber magnatum</name>
    <name type="common">white Piedmont truffle</name>
    <dbReference type="NCBI Taxonomy" id="42249"/>
    <lineage>
        <taxon>Eukaryota</taxon>
        <taxon>Fungi</taxon>
        <taxon>Dikarya</taxon>
        <taxon>Ascomycota</taxon>
        <taxon>Pezizomycotina</taxon>
        <taxon>Pezizomycetes</taxon>
        <taxon>Pezizales</taxon>
        <taxon>Tuberaceae</taxon>
        <taxon>Tuber</taxon>
    </lineage>
</organism>